<dbReference type="PANTHER" id="PTHR10948">
    <property type="entry name" value="TRANSPOSASE"/>
    <property type="match status" value="1"/>
</dbReference>
<dbReference type="GO" id="GO:0004803">
    <property type="term" value="F:transposase activity"/>
    <property type="evidence" value="ECO:0007669"/>
    <property type="project" value="TreeGrafter"/>
</dbReference>
<dbReference type="Pfam" id="PF00665">
    <property type="entry name" value="rve"/>
    <property type="match status" value="1"/>
</dbReference>
<dbReference type="InterPro" id="IPR053392">
    <property type="entry name" value="Transposase_IS30-like"/>
</dbReference>
<dbReference type="PROSITE" id="PS50994">
    <property type="entry name" value="INTEGRASE"/>
    <property type="match status" value="1"/>
</dbReference>
<dbReference type="GO" id="GO:0006310">
    <property type="term" value="P:DNA recombination"/>
    <property type="evidence" value="ECO:0007669"/>
    <property type="project" value="UniProtKB-KW"/>
</dbReference>
<dbReference type="InterPro" id="IPR051917">
    <property type="entry name" value="Transposase-Integrase"/>
</dbReference>
<dbReference type="InterPro" id="IPR012337">
    <property type="entry name" value="RNaseH-like_sf"/>
</dbReference>
<dbReference type="InterPro" id="IPR001584">
    <property type="entry name" value="Integrase_cat-core"/>
</dbReference>
<proteinExistence type="predicted"/>
<dbReference type="Pfam" id="PF13936">
    <property type="entry name" value="HTH_38"/>
    <property type="match status" value="1"/>
</dbReference>
<comment type="caution">
    <text evidence="4">The sequence shown here is derived from an EMBL/GenBank/DDBJ whole genome shotgun (WGS) entry which is preliminary data.</text>
</comment>
<evidence type="ECO:0000313" key="5">
    <source>
        <dbReference type="Proteomes" id="UP000824145"/>
    </source>
</evidence>
<feature type="domain" description="Integrase catalytic" evidence="3">
    <location>
        <begin position="161"/>
        <end position="317"/>
    </location>
</feature>
<dbReference type="GO" id="GO:0005829">
    <property type="term" value="C:cytosol"/>
    <property type="evidence" value="ECO:0007669"/>
    <property type="project" value="TreeGrafter"/>
</dbReference>
<dbReference type="InterPro" id="IPR025246">
    <property type="entry name" value="IS30-like_HTH"/>
</dbReference>
<dbReference type="GO" id="GO:0015074">
    <property type="term" value="P:DNA integration"/>
    <property type="evidence" value="ECO:0007669"/>
    <property type="project" value="InterPro"/>
</dbReference>
<evidence type="ECO:0000256" key="2">
    <source>
        <dbReference type="SAM" id="MobiDB-lite"/>
    </source>
</evidence>
<evidence type="ECO:0000259" key="3">
    <source>
        <dbReference type="PROSITE" id="PS50994"/>
    </source>
</evidence>
<dbReference type="Gene3D" id="3.30.420.10">
    <property type="entry name" value="Ribonuclease H-like superfamily/Ribonuclease H"/>
    <property type="match status" value="1"/>
</dbReference>
<evidence type="ECO:0000256" key="1">
    <source>
        <dbReference type="ARBA" id="ARBA00023172"/>
    </source>
</evidence>
<name>A0A9D1MMA4_9FIRM</name>
<dbReference type="Proteomes" id="UP000824145">
    <property type="component" value="Unassembled WGS sequence"/>
</dbReference>
<dbReference type="GO" id="GO:0003676">
    <property type="term" value="F:nucleic acid binding"/>
    <property type="evidence" value="ECO:0007669"/>
    <property type="project" value="InterPro"/>
</dbReference>
<feature type="compositionally biased region" description="Basic residues" evidence="2">
    <location>
        <begin position="145"/>
        <end position="154"/>
    </location>
</feature>
<evidence type="ECO:0000313" key="4">
    <source>
        <dbReference type="EMBL" id="HIU62624.1"/>
    </source>
</evidence>
<dbReference type="EMBL" id="DVNJ01000015">
    <property type="protein sequence ID" value="HIU62624.1"/>
    <property type="molecule type" value="Genomic_DNA"/>
</dbReference>
<gene>
    <name evidence="4" type="ORF">IAB07_02505</name>
</gene>
<protein>
    <submittedName>
        <fullName evidence="4">IS30 family transposase</fullName>
    </submittedName>
</protein>
<dbReference type="GO" id="GO:0032196">
    <property type="term" value="P:transposition"/>
    <property type="evidence" value="ECO:0007669"/>
    <property type="project" value="TreeGrafter"/>
</dbReference>
<organism evidence="4 5">
    <name type="scientific">Candidatus Caccalectryoclostridium excrementigallinarum</name>
    <dbReference type="NCBI Taxonomy" id="2840710"/>
    <lineage>
        <taxon>Bacteria</taxon>
        <taxon>Bacillati</taxon>
        <taxon>Bacillota</taxon>
        <taxon>Clostridia</taxon>
        <taxon>Christensenellales</taxon>
        <taxon>Christensenellaceae</taxon>
        <taxon>Christensenellaceae incertae sedis</taxon>
        <taxon>Candidatus Caccalectryoclostridium</taxon>
    </lineage>
</organism>
<dbReference type="NCBIfam" id="NF033563">
    <property type="entry name" value="transpos_IS30"/>
    <property type="match status" value="1"/>
</dbReference>
<reference evidence="4" key="1">
    <citation type="submission" date="2020-10" db="EMBL/GenBank/DDBJ databases">
        <authorList>
            <person name="Gilroy R."/>
        </authorList>
    </citation>
    <scope>NUCLEOTIDE SEQUENCE</scope>
    <source>
        <strain evidence="4">9366</strain>
    </source>
</reference>
<reference evidence="4" key="2">
    <citation type="journal article" date="2021" name="PeerJ">
        <title>Extensive microbial diversity within the chicken gut microbiome revealed by metagenomics and culture.</title>
        <authorList>
            <person name="Gilroy R."/>
            <person name="Ravi A."/>
            <person name="Getino M."/>
            <person name="Pursley I."/>
            <person name="Horton D.L."/>
            <person name="Alikhan N.F."/>
            <person name="Baker D."/>
            <person name="Gharbi K."/>
            <person name="Hall N."/>
            <person name="Watson M."/>
            <person name="Adriaenssens E.M."/>
            <person name="Foster-Nyarko E."/>
            <person name="Jarju S."/>
            <person name="Secka A."/>
            <person name="Antonio M."/>
            <person name="Oren A."/>
            <person name="Chaudhuri R.R."/>
            <person name="La Ragione R."/>
            <person name="Hildebrand F."/>
            <person name="Pallen M.J."/>
        </authorList>
    </citation>
    <scope>NUCLEOTIDE SEQUENCE</scope>
    <source>
        <strain evidence="4">9366</strain>
    </source>
</reference>
<sequence length="324" mass="37714">MNYTHLSIEERCCLRKYYNEGNSLRKIAKLLGRNVSTISREIMRNKTYMNCKPAYYPHTAQKKSNLRKSYCHRGVFWDKATLEYIDEKLRATWSPEQITYTPCGMKMPSYKTIYRWIYQGYLVNGNAKVLRRKGKSMHGKETRGKLRNKGKSIRKRDKSVYKRKEFGHWEIDTVVSGLGKSTACFVTLAERKTRYYIVIKAENKTAQAVKQAVIKTLGKYPEGTVKTITTDNGSEFAKWQEIEKELKTNVYFADPYCAWQKGTNENLNGLLREFYPKGRNLARVSAKTLAQNVAKINNRPKKVLNFQTPADLFEQELQKVLHLT</sequence>
<feature type="region of interest" description="Disordered" evidence="2">
    <location>
        <begin position="132"/>
        <end position="154"/>
    </location>
</feature>
<dbReference type="SUPFAM" id="SSF53098">
    <property type="entry name" value="Ribonuclease H-like"/>
    <property type="match status" value="1"/>
</dbReference>
<dbReference type="PANTHER" id="PTHR10948:SF23">
    <property type="entry name" value="TRANSPOSASE INSI FOR INSERTION SEQUENCE ELEMENT IS30A-RELATED"/>
    <property type="match status" value="1"/>
</dbReference>
<keyword evidence="1" id="KW-0233">DNA recombination</keyword>
<accession>A0A9D1MMA4</accession>
<dbReference type="InterPro" id="IPR036397">
    <property type="entry name" value="RNaseH_sf"/>
</dbReference>
<dbReference type="AlphaFoldDB" id="A0A9D1MMA4"/>